<sequence>MRRSVMYKVIVESSATSLFWQKLLYCEQTDTERTMILLTPSSGFFQHTNKLFLSEQATGVQLKEFVRKNAANALSMANMLMGMASILCSLNGHQHAACWLVLIGYLLDLADGAVARRLDACSALVTSTLPWSPLLPEIAPSRCTTMRRHPDISRALALCPDSIFLHDFAGAKLDDFADFTTFGIATSLLLRTHALMDNILCMCYVLSVIVRLCFFSSGIPFMYRGLPCIYSSAILACLSLLTGGNMVILRVTAVAMILFMVNQGFYPHDRVLESQAWKKVVYAGGVVMVFCSSFPPACVYYLLWSVSYILFPTTLWSCKV</sequence>
<accession>A0A1S3MGE5</accession>
<dbReference type="CTD" id="100129924"/>
<dbReference type="Pfam" id="PF01066">
    <property type="entry name" value="CDP-OH_P_transf"/>
    <property type="match status" value="1"/>
</dbReference>
<protein>
    <submittedName>
        <fullName evidence="3">Transmembrane protein 269 isoform X1</fullName>
    </submittedName>
</protein>
<dbReference type="RefSeq" id="XP_014002257.1">
    <property type="nucleotide sequence ID" value="XM_014146782.2"/>
</dbReference>
<feature type="transmembrane region" description="Helical" evidence="1">
    <location>
        <begin position="229"/>
        <end position="259"/>
    </location>
</feature>
<dbReference type="AlphaFoldDB" id="A0A1S3MGE5"/>
<keyword evidence="1" id="KW-1133">Transmembrane helix</keyword>
<evidence type="ECO:0000313" key="3">
    <source>
        <dbReference type="RefSeq" id="XP_014002257.1"/>
    </source>
</evidence>
<reference evidence="3" key="1">
    <citation type="submission" date="2025-08" db="UniProtKB">
        <authorList>
            <consortium name="RefSeq"/>
        </authorList>
    </citation>
    <scope>IDENTIFICATION</scope>
</reference>
<evidence type="ECO:0000256" key="1">
    <source>
        <dbReference type="SAM" id="Phobius"/>
    </source>
</evidence>
<evidence type="ECO:0000313" key="2">
    <source>
        <dbReference type="Proteomes" id="UP001652741"/>
    </source>
</evidence>
<dbReference type="Gene3D" id="1.20.120.1760">
    <property type="match status" value="1"/>
</dbReference>
<feature type="transmembrane region" description="Helical" evidence="1">
    <location>
        <begin position="280"/>
        <end position="303"/>
    </location>
</feature>
<keyword evidence="1" id="KW-0472">Membrane</keyword>
<proteinExistence type="predicted"/>
<name>A0A1S3MGE5_SALSA</name>
<feature type="transmembrane region" description="Helical" evidence="1">
    <location>
        <begin position="199"/>
        <end position="223"/>
    </location>
</feature>
<dbReference type="GO" id="GO:0008654">
    <property type="term" value="P:phospholipid biosynthetic process"/>
    <property type="evidence" value="ECO:0007669"/>
    <property type="project" value="InterPro"/>
</dbReference>
<keyword evidence="1 3" id="KW-0812">Transmembrane</keyword>
<dbReference type="GO" id="GO:0016780">
    <property type="term" value="F:phosphotransferase activity, for other substituted phosphate groups"/>
    <property type="evidence" value="ECO:0007669"/>
    <property type="project" value="InterPro"/>
</dbReference>
<dbReference type="Proteomes" id="UP001652741">
    <property type="component" value="Chromosome ssa15"/>
</dbReference>
<dbReference type="GeneID" id="100286735"/>
<dbReference type="OrthoDB" id="448573at2759"/>
<gene>
    <name evidence="3" type="primary">tmem269</name>
    <name evidence="3" type="synonym">pss</name>
</gene>
<dbReference type="InterPro" id="IPR043130">
    <property type="entry name" value="CDP-OH_PTrfase_TM_dom"/>
</dbReference>
<dbReference type="GO" id="GO:0016020">
    <property type="term" value="C:membrane"/>
    <property type="evidence" value="ECO:0007669"/>
    <property type="project" value="InterPro"/>
</dbReference>
<keyword evidence="2" id="KW-1185">Reference proteome</keyword>
<organism evidence="2 3">
    <name type="scientific">Salmo salar</name>
    <name type="common">Atlantic salmon</name>
    <dbReference type="NCBI Taxonomy" id="8030"/>
    <lineage>
        <taxon>Eukaryota</taxon>
        <taxon>Metazoa</taxon>
        <taxon>Chordata</taxon>
        <taxon>Craniata</taxon>
        <taxon>Vertebrata</taxon>
        <taxon>Euteleostomi</taxon>
        <taxon>Actinopterygii</taxon>
        <taxon>Neopterygii</taxon>
        <taxon>Teleostei</taxon>
        <taxon>Protacanthopterygii</taxon>
        <taxon>Salmoniformes</taxon>
        <taxon>Salmonidae</taxon>
        <taxon>Salmoninae</taxon>
        <taxon>Salmo</taxon>
    </lineage>
</organism>
<dbReference type="InterPro" id="IPR000462">
    <property type="entry name" value="CDP-OH_P_trans"/>
</dbReference>